<evidence type="ECO:0000313" key="1">
    <source>
        <dbReference type="EMBL" id="CAG8620454.1"/>
    </source>
</evidence>
<sequence>LQQDKEIGSLYTDKAAFFIYLSLFCYGYDYNTIEVNEAMFNTNFLGDEPDFNTYLLNNKPNMRPNNEPNMKPNNESDMEPDNKPDIEPGNEPDIEPNNESDIEPVESDIEPMETNLDCNDESNDESSGWSSDEDILLISPPNLHTGMTFSSWTIVNKSIKAFAYHNGFSHESHPLTSVNCQFAPQYRRLTQEISKNIKFYTQEGHLEATDQYRLLKASYPHYTLHKKDIYNAIQQFRNESDPNLNDAARLLEYLLNQKHNNNN</sequence>
<proteinExistence type="predicted"/>
<keyword evidence="2" id="KW-1185">Reference proteome</keyword>
<protein>
    <submittedName>
        <fullName evidence="1">12585_t:CDS:1</fullName>
    </submittedName>
</protein>
<name>A0ACA9MYP6_9GLOM</name>
<organism evidence="1 2">
    <name type="scientific">Cetraspora pellucida</name>
    <dbReference type="NCBI Taxonomy" id="1433469"/>
    <lineage>
        <taxon>Eukaryota</taxon>
        <taxon>Fungi</taxon>
        <taxon>Fungi incertae sedis</taxon>
        <taxon>Mucoromycota</taxon>
        <taxon>Glomeromycotina</taxon>
        <taxon>Glomeromycetes</taxon>
        <taxon>Diversisporales</taxon>
        <taxon>Gigasporaceae</taxon>
        <taxon>Cetraspora</taxon>
    </lineage>
</organism>
<feature type="non-terminal residue" evidence="1">
    <location>
        <position position="263"/>
    </location>
</feature>
<comment type="caution">
    <text evidence="1">The sequence shown here is derived from an EMBL/GenBank/DDBJ whole genome shotgun (WGS) entry which is preliminary data.</text>
</comment>
<evidence type="ECO:0000313" key="2">
    <source>
        <dbReference type="Proteomes" id="UP000789366"/>
    </source>
</evidence>
<dbReference type="Proteomes" id="UP000789366">
    <property type="component" value="Unassembled WGS sequence"/>
</dbReference>
<gene>
    <name evidence="1" type="ORF">SPELUC_LOCUS7849</name>
</gene>
<accession>A0ACA9MYP6</accession>
<reference evidence="1" key="1">
    <citation type="submission" date="2021-06" db="EMBL/GenBank/DDBJ databases">
        <authorList>
            <person name="Kallberg Y."/>
            <person name="Tangrot J."/>
            <person name="Rosling A."/>
        </authorList>
    </citation>
    <scope>NUCLEOTIDE SEQUENCE</scope>
    <source>
        <strain evidence="1">28 12/20/2015</strain>
    </source>
</reference>
<feature type="non-terminal residue" evidence="1">
    <location>
        <position position="1"/>
    </location>
</feature>
<dbReference type="EMBL" id="CAJVPW010010904">
    <property type="protein sequence ID" value="CAG8620454.1"/>
    <property type="molecule type" value="Genomic_DNA"/>
</dbReference>